<gene>
    <name evidence="4" type="ORF">SLS62_004617</name>
</gene>
<reference evidence="4 5" key="1">
    <citation type="submission" date="2024-02" db="EMBL/GenBank/DDBJ databases">
        <title>De novo assembly and annotation of 12 fungi associated with fruit tree decline syndrome in Ontario, Canada.</title>
        <authorList>
            <person name="Sulman M."/>
            <person name="Ellouze W."/>
            <person name="Ilyukhin E."/>
        </authorList>
    </citation>
    <scope>NUCLEOTIDE SEQUENCE [LARGE SCALE GENOMIC DNA]</scope>
    <source>
        <strain evidence="4 5">M11/M66-122</strain>
    </source>
</reference>
<dbReference type="InterPro" id="IPR007219">
    <property type="entry name" value="XnlR_reg_dom"/>
</dbReference>
<organism evidence="4 5">
    <name type="scientific">Diatrype stigma</name>
    <dbReference type="NCBI Taxonomy" id="117547"/>
    <lineage>
        <taxon>Eukaryota</taxon>
        <taxon>Fungi</taxon>
        <taxon>Dikarya</taxon>
        <taxon>Ascomycota</taxon>
        <taxon>Pezizomycotina</taxon>
        <taxon>Sordariomycetes</taxon>
        <taxon>Xylariomycetidae</taxon>
        <taxon>Xylariales</taxon>
        <taxon>Diatrypaceae</taxon>
        <taxon>Diatrype</taxon>
    </lineage>
</organism>
<dbReference type="SMART" id="SM00906">
    <property type="entry name" value="Fungal_trans"/>
    <property type="match status" value="1"/>
</dbReference>
<evidence type="ECO:0000313" key="5">
    <source>
        <dbReference type="Proteomes" id="UP001320420"/>
    </source>
</evidence>
<dbReference type="GO" id="GO:0005634">
    <property type="term" value="C:nucleus"/>
    <property type="evidence" value="ECO:0007669"/>
    <property type="project" value="UniProtKB-SubCell"/>
</dbReference>
<dbReference type="PANTHER" id="PTHR31001:SF74">
    <property type="entry name" value="ZN(II)2CYS6 TRANSCRIPTION FACTOR (EUROFUNG)"/>
    <property type="match status" value="1"/>
</dbReference>
<accession>A0AAN9UU70</accession>
<dbReference type="InterPro" id="IPR050613">
    <property type="entry name" value="Sec_Metabolite_Reg"/>
</dbReference>
<dbReference type="Proteomes" id="UP001320420">
    <property type="component" value="Unassembled WGS sequence"/>
</dbReference>
<keyword evidence="5" id="KW-1185">Reference proteome</keyword>
<comment type="subcellular location">
    <subcellularLocation>
        <location evidence="1">Nucleus</location>
    </subcellularLocation>
</comment>
<proteinExistence type="predicted"/>
<dbReference type="EMBL" id="JAKJXP020000029">
    <property type="protein sequence ID" value="KAK7753327.1"/>
    <property type="molecule type" value="Genomic_DNA"/>
</dbReference>
<protein>
    <recommendedName>
        <fullName evidence="3">Xylanolytic transcriptional activator regulatory domain-containing protein</fullName>
    </recommendedName>
</protein>
<dbReference type="GO" id="GO:0008270">
    <property type="term" value="F:zinc ion binding"/>
    <property type="evidence" value="ECO:0007669"/>
    <property type="project" value="InterPro"/>
</dbReference>
<dbReference type="CDD" id="cd12148">
    <property type="entry name" value="fungal_TF_MHR"/>
    <property type="match status" value="1"/>
</dbReference>
<dbReference type="GO" id="GO:0003677">
    <property type="term" value="F:DNA binding"/>
    <property type="evidence" value="ECO:0007669"/>
    <property type="project" value="InterPro"/>
</dbReference>
<dbReference type="PANTHER" id="PTHR31001">
    <property type="entry name" value="UNCHARACTERIZED TRANSCRIPTIONAL REGULATORY PROTEIN"/>
    <property type="match status" value="1"/>
</dbReference>
<keyword evidence="2" id="KW-0539">Nucleus</keyword>
<dbReference type="Pfam" id="PF04082">
    <property type="entry name" value="Fungal_trans"/>
    <property type="match status" value="1"/>
</dbReference>
<comment type="caution">
    <text evidence="4">The sequence shown here is derived from an EMBL/GenBank/DDBJ whole genome shotgun (WGS) entry which is preliminary data.</text>
</comment>
<feature type="domain" description="Xylanolytic transcriptional activator regulatory" evidence="3">
    <location>
        <begin position="184"/>
        <end position="258"/>
    </location>
</feature>
<evidence type="ECO:0000256" key="1">
    <source>
        <dbReference type="ARBA" id="ARBA00004123"/>
    </source>
</evidence>
<evidence type="ECO:0000313" key="4">
    <source>
        <dbReference type="EMBL" id="KAK7753327.1"/>
    </source>
</evidence>
<name>A0AAN9UU70_9PEZI</name>
<dbReference type="AlphaFoldDB" id="A0AAN9UU70"/>
<evidence type="ECO:0000259" key="3">
    <source>
        <dbReference type="SMART" id="SM00906"/>
    </source>
</evidence>
<evidence type="ECO:0000256" key="2">
    <source>
        <dbReference type="ARBA" id="ARBA00023242"/>
    </source>
</evidence>
<sequence>MLDPGPTPRSPSDQERLDMAIDERSECGSLQVGSLEHRYVGGAHWAAILDGIADLKNHFDRDEHIMSIVTGSDHDDGDDSYVGITGLRPRSPHALLLYGCGEPAPRSEILAALPPRGLVDRFLVFMVPRHDTDTLSTQLGMYREKIVQCLILGEYTNSGPYALETLYHYVQIEFSMRADADKDIWFLLALAVNMAMRAGYHRDPRHFPEISPFQGEMRRRMWASLLQGDILISSQMGMPRMISEWQCDTAEPRNLNDADFDVDVDELPPPRPKTDMTTVLPLIARRTMFMALGTVMDLTAAVRPCSYAEIMRVDGILHEAAASIPPLLRPKSNMANVTDTPQVIMHRLFISTTFYKGQILLHRRFLYMKPTASEKDPFAYSRKACLDAALGTLQIQDIYDGESSPGGQLYTMRWRISSVTNHEFLTATMILCSLLYRGQTLQRDDEIKSALRKSRTIWLRRSVTSKEARKAAETVNVVLARAEGRQHVYGNDGLNVSGDTLSWLGGAKDALAAIDDDLELSFDGQNAFQDAMAVYYREYNILILNIINLNEI</sequence>
<dbReference type="GO" id="GO:0006351">
    <property type="term" value="P:DNA-templated transcription"/>
    <property type="evidence" value="ECO:0007669"/>
    <property type="project" value="InterPro"/>
</dbReference>